<dbReference type="AlphaFoldDB" id="A0A7W6RAA4"/>
<evidence type="ECO:0000313" key="2">
    <source>
        <dbReference type="Proteomes" id="UP000554286"/>
    </source>
</evidence>
<proteinExistence type="predicted"/>
<dbReference type="EMBL" id="JACIGK010000002">
    <property type="protein sequence ID" value="MBB4264851.1"/>
    <property type="molecule type" value="Genomic_DNA"/>
</dbReference>
<gene>
    <name evidence="1" type="ORF">GGD89_000458</name>
</gene>
<comment type="caution">
    <text evidence="1">The sequence shown here is derived from an EMBL/GenBank/DDBJ whole genome shotgun (WGS) entry which is preliminary data.</text>
</comment>
<sequence length="362" mass="40989">MTDATAPSTTPATADAPLPATAFGGAATVTFEHVFFRKVDDIHFQLDQATQQPVAMVSLGDEVVSLPLEGVRKEFAIASDSPDGRMLALLAKGLKFVKGLRLGDPIPREVLTGDASWEPKDKHRQIAYHRLSMQVLGWLSGDEHVITNPDELMQVAGDPTFRRRVNEAFGEAANALMLSSKEQVTDLLRDLSNDLAYIEALRDEFNAIKRAYLKAQDLRTIYANEHSMLATAHSLLRLFNLAVEDFTRAFETVDAQTGEIMAALRNLDMVKTYLHTHRDDLRVRLVVWEDLLTAWLDHPMQPGRSLEDLMAATYRFLGPRYMPVDEWVMMTKLQEPGRKPPETLRVRKEKQIRYQRGRMSWD</sequence>
<protein>
    <submittedName>
        <fullName evidence="1">Uncharacterized protein</fullName>
    </submittedName>
</protein>
<reference evidence="1 2" key="1">
    <citation type="submission" date="2020-08" db="EMBL/GenBank/DDBJ databases">
        <title>Genome sequencing of Purple Non-Sulfur Bacteria from various extreme environments.</title>
        <authorList>
            <person name="Mayer M."/>
        </authorList>
    </citation>
    <scope>NUCLEOTIDE SEQUENCE [LARGE SCALE GENOMIC DNA]</scope>
    <source>
        <strain evidence="1 2">JA131</strain>
    </source>
</reference>
<accession>A0A7W6RAA4</accession>
<dbReference type="RefSeq" id="WP_184042478.1">
    <property type="nucleotide sequence ID" value="NZ_JACIGK010000002.1"/>
</dbReference>
<name>A0A7W6RAA4_9PROT</name>
<dbReference type="Proteomes" id="UP000554286">
    <property type="component" value="Unassembled WGS sequence"/>
</dbReference>
<evidence type="ECO:0000313" key="1">
    <source>
        <dbReference type="EMBL" id="MBB4264851.1"/>
    </source>
</evidence>
<keyword evidence="2" id="KW-1185">Reference proteome</keyword>
<organism evidence="1 2">
    <name type="scientific">Roseospira visakhapatnamensis</name>
    <dbReference type="NCBI Taxonomy" id="390880"/>
    <lineage>
        <taxon>Bacteria</taxon>
        <taxon>Pseudomonadati</taxon>
        <taxon>Pseudomonadota</taxon>
        <taxon>Alphaproteobacteria</taxon>
        <taxon>Rhodospirillales</taxon>
        <taxon>Rhodospirillaceae</taxon>
        <taxon>Roseospira</taxon>
    </lineage>
</organism>